<evidence type="ECO:0000313" key="2">
    <source>
        <dbReference type="Proteomes" id="UP000242715"/>
    </source>
</evidence>
<reference evidence="2" key="1">
    <citation type="journal article" date="2017" name="Front. Plant Sci.">
        <title>Climate Clever Clovers: New Paradigm to Reduce the Environmental Footprint of Ruminants by Breeding Low Methanogenic Forages Utilizing Haplotype Variation.</title>
        <authorList>
            <person name="Kaur P."/>
            <person name="Appels R."/>
            <person name="Bayer P.E."/>
            <person name="Keeble-Gagnere G."/>
            <person name="Wang J."/>
            <person name="Hirakawa H."/>
            <person name="Shirasawa K."/>
            <person name="Vercoe P."/>
            <person name="Stefanova K."/>
            <person name="Durmic Z."/>
            <person name="Nichols P."/>
            <person name="Revell C."/>
            <person name="Isobe S.N."/>
            <person name="Edwards D."/>
            <person name="Erskine W."/>
        </authorList>
    </citation>
    <scope>NUCLEOTIDE SEQUENCE [LARGE SCALE GENOMIC DNA]</scope>
    <source>
        <strain evidence="2">cv. Daliak</strain>
    </source>
</reference>
<keyword evidence="2" id="KW-1185">Reference proteome</keyword>
<proteinExistence type="predicted"/>
<dbReference type="EMBL" id="DF973442">
    <property type="protein sequence ID" value="GAU31009.1"/>
    <property type="molecule type" value="Genomic_DNA"/>
</dbReference>
<gene>
    <name evidence="1" type="ORF">TSUD_105240</name>
</gene>
<evidence type="ECO:0000313" key="1">
    <source>
        <dbReference type="EMBL" id="GAU31009.1"/>
    </source>
</evidence>
<name>A0A2Z6NGZ3_TRISU</name>
<accession>A0A2Z6NGZ3</accession>
<protein>
    <recommendedName>
        <fullName evidence="3">Reverse transcriptase zinc-binding domain-containing protein</fullName>
    </recommendedName>
</protein>
<dbReference type="OrthoDB" id="1436790at2759"/>
<organism evidence="1 2">
    <name type="scientific">Trifolium subterraneum</name>
    <name type="common">Subterranean clover</name>
    <dbReference type="NCBI Taxonomy" id="3900"/>
    <lineage>
        <taxon>Eukaryota</taxon>
        <taxon>Viridiplantae</taxon>
        <taxon>Streptophyta</taxon>
        <taxon>Embryophyta</taxon>
        <taxon>Tracheophyta</taxon>
        <taxon>Spermatophyta</taxon>
        <taxon>Magnoliopsida</taxon>
        <taxon>eudicotyledons</taxon>
        <taxon>Gunneridae</taxon>
        <taxon>Pentapetalae</taxon>
        <taxon>rosids</taxon>
        <taxon>fabids</taxon>
        <taxon>Fabales</taxon>
        <taxon>Fabaceae</taxon>
        <taxon>Papilionoideae</taxon>
        <taxon>50 kb inversion clade</taxon>
        <taxon>NPAAA clade</taxon>
        <taxon>Hologalegina</taxon>
        <taxon>IRL clade</taxon>
        <taxon>Trifolieae</taxon>
        <taxon>Trifolium</taxon>
    </lineage>
</organism>
<sequence>MKKFVVPFTRTTFTSKCGGRSHLASSGSFEGLRDMLPTKVNMITRGIIAAEAQCCVSGCGAVESATHLFISCDTFGSLWSLISSWIGSSLVTAQTLPDHFVQFSISAGDTRARRSFMQLIWPACGLFGQKETTDCSEAHQTLYFSCWTRSRLFPIGGLKRQMLL</sequence>
<evidence type="ECO:0008006" key="3">
    <source>
        <dbReference type="Google" id="ProtNLM"/>
    </source>
</evidence>
<dbReference type="AlphaFoldDB" id="A0A2Z6NGZ3"/>
<dbReference type="Proteomes" id="UP000242715">
    <property type="component" value="Unassembled WGS sequence"/>
</dbReference>